<dbReference type="Pfam" id="PF03732">
    <property type="entry name" value="Retrotrans_gag"/>
    <property type="match status" value="1"/>
</dbReference>
<feature type="region of interest" description="Disordered" evidence="2">
    <location>
        <begin position="351"/>
        <end position="393"/>
    </location>
</feature>
<reference evidence="4 5" key="1">
    <citation type="submission" date="2019-01" db="EMBL/GenBank/DDBJ databases">
        <title>Sequencing of cultivated peanut Arachis hypogaea provides insights into genome evolution and oil improvement.</title>
        <authorList>
            <person name="Chen X."/>
        </authorList>
    </citation>
    <scope>NUCLEOTIDE SEQUENCE [LARGE SCALE GENOMIC DNA]</scope>
    <source>
        <strain evidence="5">cv. Fuhuasheng</strain>
        <tissue evidence="4">Leaves</tissue>
    </source>
</reference>
<keyword evidence="5" id="KW-1185">Reference proteome</keyword>
<protein>
    <recommendedName>
        <fullName evidence="3">Peptidase A2 domain-containing protein</fullName>
    </recommendedName>
</protein>
<feature type="compositionally biased region" description="Basic and acidic residues" evidence="2">
    <location>
        <begin position="1"/>
        <end position="30"/>
    </location>
</feature>
<evidence type="ECO:0000313" key="4">
    <source>
        <dbReference type="EMBL" id="RYR07688.1"/>
    </source>
</evidence>
<dbReference type="PROSITE" id="PS50175">
    <property type="entry name" value="ASP_PROT_RETROV"/>
    <property type="match status" value="1"/>
</dbReference>
<gene>
    <name evidence="4" type="ORF">Ahy_B05g075096</name>
</gene>
<dbReference type="PANTHER" id="PTHR33223">
    <property type="entry name" value="CCHC-TYPE DOMAIN-CONTAINING PROTEIN"/>
    <property type="match status" value="1"/>
</dbReference>
<feature type="domain" description="Peptidase A2" evidence="3">
    <location>
        <begin position="574"/>
        <end position="613"/>
    </location>
</feature>
<evidence type="ECO:0000259" key="3">
    <source>
        <dbReference type="PROSITE" id="PS50175"/>
    </source>
</evidence>
<dbReference type="GO" id="GO:0004190">
    <property type="term" value="F:aspartic-type endopeptidase activity"/>
    <property type="evidence" value="ECO:0007669"/>
    <property type="project" value="InterPro"/>
</dbReference>
<feature type="compositionally biased region" description="Basic and acidic residues" evidence="2">
    <location>
        <begin position="51"/>
        <end position="60"/>
    </location>
</feature>
<feature type="compositionally biased region" description="Basic and acidic residues" evidence="2">
    <location>
        <begin position="472"/>
        <end position="486"/>
    </location>
</feature>
<organism evidence="4 5">
    <name type="scientific">Arachis hypogaea</name>
    <name type="common">Peanut</name>
    <dbReference type="NCBI Taxonomy" id="3818"/>
    <lineage>
        <taxon>Eukaryota</taxon>
        <taxon>Viridiplantae</taxon>
        <taxon>Streptophyta</taxon>
        <taxon>Embryophyta</taxon>
        <taxon>Tracheophyta</taxon>
        <taxon>Spermatophyta</taxon>
        <taxon>Magnoliopsida</taxon>
        <taxon>eudicotyledons</taxon>
        <taxon>Gunneridae</taxon>
        <taxon>Pentapetalae</taxon>
        <taxon>rosids</taxon>
        <taxon>fabids</taxon>
        <taxon>Fabales</taxon>
        <taxon>Fabaceae</taxon>
        <taxon>Papilionoideae</taxon>
        <taxon>50 kb inversion clade</taxon>
        <taxon>dalbergioids sensu lato</taxon>
        <taxon>Dalbergieae</taxon>
        <taxon>Pterocarpus clade</taxon>
        <taxon>Arachis</taxon>
    </lineage>
</organism>
<feature type="compositionally biased region" description="Basic and acidic residues" evidence="2">
    <location>
        <begin position="114"/>
        <end position="161"/>
    </location>
</feature>
<dbReference type="AlphaFoldDB" id="A0A444Z0J8"/>
<feature type="region of interest" description="Disordered" evidence="2">
    <location>
        <begin position="1"/>
        <end position="62"/>
    </location>
</feature>
<name>A0A444Z0J8_ARAHY</name>
<dbReference type="Gene3D" id="3.10.10.10">
    <property type="entry name" value="HIV Type 1 Reverse Transcriptase, subunit A, domain 1"/>
    <property type="match status" value="1"/>
</dbReference>
<dbReference type="InterPro" id="IPR021109">
    <property type="entry name" value="Peptidase_aspartic_dom_sf"/>
</dbReference>
<sequence length="841" mass="95721">MADGFEEHSISHQDDSRTRNPTPEHQEAIPHGRIASAIHDKGDGTVVTKTRHPENPEDRSAQIIQELCHRVQELEGRVATKKKHNTGNGSHATSRSRSRHDRSPERRHAKRHDKSTSRDQRHDRSPERRHSKRYDRSISRDPSHTDDDQRHRDTKRTRNEHTIMGATPFTERILRAKLPKGFDKPTDMKYDGTKDPQEHLTTFEARMNLEGATDAIRCRAFSVTLAGPAIKWFNALPNGSITSFHDISRKFMAQFTTRITKAKHSISLLGVTQKQDESTRKYLDRFNDECLTVDGLTDSVASLCLTNGLMNEDFRKHLTTKPVWNMHVIQNVARDYINDEEVSQVVAANKRQHNNAQNRNSAARHNPPPRENQRDHPKPISTNRPPRIEKFSNYTPLTAPITEIYHQIADRGIIPKARQLKERTGGNKTLYCDYHRGYGHRTQDYFDLKDALEQAIREGKLPEFFKIIREPKRAKRDRLSEREGRNPRTQKQPTRESPEDDSTIIVNVITGKDVAGKSKSTLKKDLKVLAVRNQTPTATADQTVTFLPEDCQNGTSAEDAPFVISARIGTGLVRRILVDTGADSNILFRGAFNKLGLRNDNLQTYRNGVTGLGDNFLKPDGSITLPLTIGTSNQKKTILSEFVVLKDSTAYNVILGRKTINDFSAIIFTKYLLMKFITEDGSIGTIHGDREVAAECDNTSLALRKKSRDAAGIFLADLDARQEGQPRPEPEGDMEKLQVGHTKDEYTFINRNLPYDLKEDLSRFLKQNRDLFAFTPADMPRVDPDLMSHWLAVDPKAKPVAQRRRKMSPDRAAEVKRQVKALLEANFIRELPYTTWLANLY</sequence>
<evidence type="ECO:0000256" key="2">
    <source>
        <dbReference type="SAM" id="MobiDB-lite"/>
    </source>
</evidence>
<keyword evidence="1" id="KW-0378">Hydrolase</keyword>
<dbReference type="EMBL" id="SDMP01000015">
    <property type="protein sequence ID" value="RYR07688.1"/>
    <property type="molecule type" value="Genomic_DNA"/>
</dbReference>
<evidence type="ECO:0000313" key="5">
    <source>
        <dbReference type="Proteomes" id="UP000289738"/>
    </source>
</evidence>
<dbReference type="InterPro" id="IPR005162">
    <property type="entry name" value="Retrotrans_gag_dom"/>
</dbReference>
<dbReference type="CDD" id="cd00303">
    <property type="entry name" value="retropepsin_like"/>
    <property type="match status" value="1"/>
</dbReference>
<dbReference type="OrthoDB" id="4135299at2759"/>
<dbReference type="SUPFAM" id="SSF56672">
    <property type="entry name" value="DNA/RNA polymerases"/>
    <property type="match status" value="1"/>
</dbReference>
<evidence type="ECO:0000256" key="1">
    <source>
        <dbReference type="ARBA" id="ARBA00022801"/>
    </source>
</evidence>
<dbReference type="PANTHER" id="PTHR33223:SF10">
    <property type="entry name" value="AMINOTRANSFERASE-LIKE PLANT MOBILE DOMAIN-CONTAINING PROTEIN"/>
    <property type="match status" value="1"/>
</dbReference>
<proteinExistence type="predicted"/>
<dbReference type="GO" id="GO:0006508">
    <property type="term" value="P:proteolysis"/>
    <property type="evidence" value="ECO:0007669"/>
    <property type="project" value="InterPro"/>
</dbReference>
<dbReference type="InterPro" id="IPR043502">
    <property type="entry name" value="DNA/RNA_pol_sf"/>
</dbReference>
<dbReference type="Proteomes" id="UP000289738">
    <property type="component" value="Chromosome B05"/>
</dbReference>
<comment type="caution">
    <text evidence="4">The sequence shown here is derived from an EMBL/GenBank/DDBJ whole genome shotgun (WGS) entry which is preliminary data.</text>
</comment>
<dbReference type="Gene3D" id="2.40.70.10">
    <property type="entry name" value="Acid Proteases"/>
    <property type="match status" value="1"/>
</dbReference>
<feature type="region of interest" description="Disordered" evidence="2">
    <location>
        <begin position="472"/>
        <end position="502"/>
    </location>
</feature>
<feature type="compositionally biased region" description="Polar residues" evidence="2">
    <location>
        <begin position="354"/>
        <end position="363"/>
    </location>
</feature>
<accession>A0A444Z0J8</accession>
<feature type="region of interest" description="Disordered" evidence="2">
    <location>
        <begin position="77"/>
        <end position="163"/>
    </location>
</feature>
<dbReference type="InterPro" id="IPR001995">
    <property type="entry name" value="Peptidase_A2_cat"/>
</dbReference>
<dbReference type="SUPFAM" id="SSF50630">
    <property type="entry name" value="Acid proteases"/>
    <property type="match status" value="1"/>
</dbReference>